<comment type="caution">
    <text evidence="1">The sequence shown here is derived from an EMBL/GenBank/DDBJ whole genome shotgun (WGS) entry which is preliminary data.</text>
</comment>
<name>A0ABT0UDU0_9BACT</name>
<gene>
    <name evidence="1" type="ORF">NB063_31765</name>
</gene>
<sequence length="127" mass="14281">MLTLKSELLAYLRVDPGVPGKSFCEFIGRVSWYSRWTTPLSVIGFSADSFPYFRQRNCLYATAVNIGDAIANLVRPSIASLLRFVIVRFVFLAGKNGVRNDSSICCSKSQRRCDELMCEFGHSWILG</sequence>
<reference evidence="1 2" key="1">
    <citation type="journal article" date="2022" name="Syst. Appl. Microbiol.">
        <title>Rhodopirellula aestuarii sp. nov., a novel member of the genus Rhodopirellula isolated from brackish sediments collected in the Tagus River estuary, Portugal.</title>
        <authorList>
            <person name="Vitorino I.R."/>
            <person name="Klimek D."/>
            <person name="Calusinska M."/>
            <person name="Lobo-da-Cunha A."/>
            <person name="Vasconcelos V."/>
            <person name="Lage O.M."/>
        </authorList>
    </citation>
    <scope>NUCLEOTIDE SEQUENCE [LARGE SCALE GENOMIC DNA]</scope>
    <source>
        <strain evidence="1 2">ICT_H3.1</strain>
    </source>
</reference>
<accession>A0ABT0UDU0</accession>
<evidence type="ECO:0000313" key="1">
    <source>
        <dbReference type="EMBL" id="MCM2375223.1"/>
    </source>
</evidence>
<dbReference type="Proteomes" id="UP001202961">
    <property type="component" value="Unassembled WGS sequence"/>
</dbReference>
<keyword evidence="2" id="KW-1185">Reference proteome</keyword>
<organism evidence="1 2">
    <name type="scientific">Aporhodopirellula aestuarii</name>
    <dbReference type="NCBI Taxonomy" id="2950107"/>
    <lineage>
        <taxon>Bacteria</taxon>
        <taxon>Pseudomonadati</taxon>
        <taxon>Planctomycetota</taxon>
        <taxon>Planctomycetia</taxon>
        <taxon>Pirellulales</taxon>
        <taxon>Pirellulaceae</taxon>
        <taxon>Aporhodopirellula</taxon>
    </lineage>
</organism>
<protein>
    <submittedName>
        <fullName evidence="1">Uncharacterized protein</fullName>
    </submittedName>
</protein>
<proteinExistence type="predicted"/>
<dbReference type="EMBL" id="JAMQBK010000144">
    <property type="protein sequence ID" value="MCM2375223.1"/>
    <property type="molecule type" value="Genomic_DNA"/>
</dbReference>
<evidence type="ECO:0000313" key="2">
    <source>
        <dbReference type="Proteomes" id="UP001202961"/>
    </source>
</evidence>